<dbReference type="Proteomes" id="UP001553161">
    <property type="component" value="Unassembled WGS sequence"/>
</dbReference>
<reference evidence="3 4" key="1">
    <citation type="submission" date="2024-07" db="EMBL/GenBank/DDBJ databases">
        <authorList>
            <person name="Kang M."/>
        </authorList>
    </citation>
    <scope>NUCLEOTIDE SEQUENCE [LARGE SCALE GENOMIC DNA]</scope>
    <source>
        <strain evidence="3 4">DFM31</strain>
    </source>
</reference>
<dbReference type="InterPro" id="IPR000835">
    <property type="entry name" value="HTH_MarR-typ"/>
</dbReference>
<organism evidence="3 4">
    <name type="scientific">Meridianimarinicoccus marinus</name>
    <dbReference type="NCBI Taxonomy" id="3231483"/>
    <lineage>
        <taxon>Bacteria</taxon>
        <taxon>Pseudomonadati</taxon>
        <taxon>Pseudomonadota</taxon>
        <taxon>Alphaproteobacteria</taxon>
        <taxon>Rhodobacterales</taxon>
        <taxon>Paracoccaceae</taxon>
        <taxon>Meridianimarinicoccus</taxon>
    </lineage>
</organism>
<dbReference type="PANTHER" id="PTHR33164">
    <property type="entry name" value="TRANSCRIPTIONAL REGULATOR, MARR FAMILY"/>
    <property type="match status" value="1"/>
</dbReference>
<name>A0ABV3LBK7_9RHOB</name>
<dbReference type="InterPro" id="IPR039422">
    <property type="entry name" value="MarR/SlyA-like"/>
</dbReference>
<dbReference type="Pfam" id="PF12802">
    <property type="entry name" value="MarR_2"/>
    <property type="match status" value="1"/>
</dbReference>
<dbReference type="Gene3D" id="3.40.630.30">
    <property type="match status" value="1"/>
</dbReference>
<feature type="domain" description="HTH marR-type" evidence="1">
    <location>
        <begin position="3"/>
        <end position="139"/>
    </location>
</feature>
<dbReference type="InterPro" id="IPR000182">
    <property type="entry name" value="GNAT_dom"/>
</dbReference>
<dbReference type="InterPro" id="IPR036388">
    <property type="entry name" value="WH-like_DNA-bd_sf"/>
</dbReference>
<protein>
    <submittedName>
        <fullName evidence="3">Helix-turn-helix domain-containing GNAT family N-acetyltransferase</fullName>
    </submittedName>
</protein>
<dbReference type="PROSITE" id="PS50995">
    <property type="entry name" value="HTH_MARR_2"/>
    <property type="match status" value="1"/>
</dbReference>
<evidence type="ECO:0000313" key="3">
    <source>
        <dbReference type="EMBL" id="MEV8468946.1"/>
    </source>
</evidence>
<proteinExistence type="predicted"/>
<evidence type="ECO:0000259" key="2">
    <source>
        <dbReference type="PROSITE" id="PS51186"/>
    </source>
</evidence>
<dbReference type="PANTHER" id="PTHR33164:SF104">
    <property type="entry name" value="TRANSCRIPTIONAL REGULATORY PROTEIN"/>
    <property type="match status" value="1"/>
</dbReference>
<dbReference type="InterPro" id="IPR016181">
    <property type="entry name" value="Acyl_CoA_acyltransferase"/>
</dbReference>
<dbReference type="EMBL" id="JBFBVU010000054">
    <property type="protein sequence ID" value="MEV8468946.1"/>
    <property type="molecule type" value="Genomic_DNA"/>
</dbReference>
<dbReference type="Gene3D" id="1.10.10.10">
    <property type="entry name" value="Winged helix-like DNA-binding domain superfamily/Winged helix DNA-binding domain"/>
    <property type="match status" value="1"/>
</dbReference>
<evidence type="ECO:0000259" key="1">
    <source>
        <dbReference type="PROSITE" id="PS50995"/>
    </source>
</evidence>
<dbReference type="SUPFAM" id="SSF46785">
    <property type="entry name" value="Winged helix' DNA-binding domain"/>
    <property type="match status" value="1"/>
</dbReference>
<dbReference type="PRINTS" id="PR00598">
    <property type="entry name" value="HTHMARR"/>
</dbReference>
<dbReference type="SMART" id="SM00347">
    <property type="entry name" value="HTH_MARR"/>
    <property type="match status" value="1"/>
</dbReference>
<comment type="caution">
    <text evidence="3">The sequence shown here is derived from an EMBL/GenBank/DDBJ whole genome shotgun (WGS) entry which is preliminary data.</text>
</comment>
<dbReference type="Pfam" id="PF00583">
    <property type="entry name" value="Acetyltransf_1"/>
    <property type="match status" value="1"/>
</dbReference>
<dbReference type="RefSeq" id="WP_366194900.1">
    <property type="nucleotide sequence ID" value="NZ_JBFBVU010000054.1"/>
</dbReference>
<dbReference type="PROSITE" id="PS51186">
    <property type="entry name" value="GNAT"/>
    <property type="match status" value="1"/>
</dbReference>
<feature type="domain" description="N-acetyltransferase" evidence="2">
    <location>
        <begin position="169"/>
        <end position="311"/>
    </location>
</feature>
<evidence type="ECO:0000313" key="4">
    <source>
        <dbReference type="Proteomes" id="UP001553161"/>
    </source>
</evidence>
<accession>A0ABV3LBK7</accession>
<sequence>MDQETLVTGIRAASRDLVRHWGFLGRSVAGSDLSGSAAHALIEIGRTDGLSARDLSARLQLEKSTVSRLLKSLMQRGEVAETASRHDARCKHLHLTERGRQTLAGIDRVAKAQVTGALSRLPSDRQIQILEGLSTYAGALGQVAPIPHPPAPEIEIHKGYVDGLLGRVAQICALRIQKDYPFGRAFECRIARDMADFLPRADRPENGIWHGRAGEQIVGSISIDGESLGEGRAHLRWFAVTEAASGAGLGRRLLDRALAHCDAQGFPETHLWTLKGLDAARRLYERRGFILAEEFSGDQWGATVTEQKFIRPRPV</sequence>
<dbReference type="SUPFAM" id="SSF55729">
    <property type="entry name" value="Acyl-CoA N-acyltransferases (Nat)"/>
    <property type="match status" value="1"/>
</dbReference>
<keyword evidence="4" id="KW-1185">Reference proteome</keyword>
<dbReference type="CDD" id="cd04301">
    <property type="entry name" value="NAT_SF"/>
    <property type="match status" value="1"/>
</dbReference>
<dbReference type="InterPro" id="IPR036390">
    <property type="entry name" value="WH_DNA-bd_sf"/>
</dbReference>
<gene>
    <name evidence="3" type="ORF">AB0T83_19555</name>
</gene>